<dbReference type="GO" id="GO:0003677">
    <property type="term" value="F:DNA binding"/>
    <property type="evidence" value="ECO:0007669"/>
    <property type="project" value="UniProtKB-KW"/>
</dbReference>
<evidence type="ECO:0000256" key="1">
    <source>
        <dbReference type="ARBA" id="ARBA00009437"/>
    </source>
</evidence>
<dbReference type="Gene3D" id="1.10.10.10">
    <property type="entry name" value="Winged helix-like DNA-binding domain superfamily/Winged helix DNA-binding domain"/>
    <property type="match status" value="1"/>
</dbReference>
<dbReference type="Proteomes" id="UP000321717">
    <property type="component" value="Unassembled WGS sequence"/>
</dbReference>
<reference evidence="7 8" key="1">
    <citation type="submission" date="2019-07" db="EMBL/GenBank/DDBJ databases">
        <title>Whole genome shotgun sequence of Rhizobium naphthalenivorans NBRC 107585.</title>
        <authorList>
            <person name="Hosoyama A."/>
            <person name="Uohara A."/>
            <person name="Ohji S."/>
            <person name="Ichikawa N."/>
        </authorList>
    </citation>
    <scope>NUCLEOTIDE SEQUENCE [LARGE SCALE GENOMIC DNA]</scope>
    <source>
        <strain evidence="7 8">NBRC 107585</strain>
    </source>
</reference>
<keyword evidence="8" id="KW-1185">Reference proteome</keyword>
<protein>
    <submittedName>
        <fullName evidence="7">Transcriptional regulator</fullName>
    </submittedName>
</protein>
<dbReference type="AlphaFoldDB" id="A0A512HH34"/>
<dbReference type="InterPro" id="IPR036388">
    <property type="entry name" value="WH-like_DNA-bd_sf"/>
</dbReference>
<dbReference type="InterPro" id="IPR036390">
    <property type="entry name" value="WH_DNA-bd_sf"/>
</dbReference>
<sequence length="312" mass="34869">MNFVHINRLDLNLFVVLDAIYAEGSVTRAAATLNLTQPAISHALRRLRQTFDDPLFVRQGSAMVPTPLARSLMAPVRQSLKTLQASVQGAKTFDPARAQRTFSLGCRDVLEAHILQPLMMRIARDAPGVEIASVRTERSELEADLASGALDLAIEVLAPVSDHVRRTLLTRDEILVVARADHPALRERLDLARYLAQDHVLVSSRRKGMGFEDVELARIGHQRHIVLRCQQYYAACRLVAETDLLLTMPGQYAHIVNRGLQTRIHPFPVPVPPLDVYLYWHENVTLDAGNHWLRTLLTELSAGEQPQPAETA</sequence>
<organism evidence="7 8">
    <name type="scientific">Ciceribacter naphthalenivorans</name>
    <dbReference type="NCBI Taxonomy" id="1118451"/>
    <lineage>
        <taxon>Bacteria</taxon>
        <taxon>Pseudomonadati</taxon>
        <taxon>Pseudomonadota</taxon>
        <taxon>Alphaproteobacteria</taxon>
        <taxon>Hyphomicrobiales</taxon>
        <taxon>Rhizobiaceae</taxon>
        <taxon>Ciceribacter</taxon>
    </lineage>
</organism>
<evidence type="ECO:0000256" key="2">
    <source>
        <dbReference type="ARBA" id="ARBA00022458"/>
    </source>
</evidence>
<dbReference type="PANTHER" id="PTHR30118:SF15">
    <property type="entry name" value="TRANSCRIPTIONAL REGULATORY PROTEIN"/>
    <property type="match status" value="1"/>
</dbReference>
<name>A0A512HH34_9HYPH</name>
<dbReference type="RefSeq" id="WP_210245742.1">
    <property type="nucleotide sequence ID" value="NZ_BJZP01000006.1"/>
</dbReference>
<evidence type="ECO:0000256" key="3">
    <source>
        <dbReference type="ARBA" id="ARBA00023015"/>
    </source>
</evidence>
<dbReference type="Pfam" id="PF03466">
    <property type="entry name" value="LysR_substrate"/>
    <property type="match status" value="1"/>
</dbReference>
<evidence type="ECO:0000259" key="6">
    <source>
        <dbReference type="PROSITE" id="PS50931"/>
    </source>
</evidence>
<keyword evidence="5" id="KW-0804">Transcription</keyword>
<keyword evidence="4" id="KW-0238">DNA-binding</keyword>
<keyword evidence="3" id="KW-0805">Transcription regulation</keyword>
<evidence type="ECO:0000256" key="5">
    <source>
        <dbReference type="ARBA" id="ARBA00023163"/>
    </source>
</evidence>
<keyword evidence="2" id="KW-0536">Nodulation</keyword>
<dbReference type="EMBL" id="BJZP01000006">
    <property type="protein sequence ID" value="GEO84700.1"/>
    <property type="molecule type" value="Genomic_DNA"/>
</dbReference>
<dbReference type="SUPFAM" id="SSF46785">
    <property type="entry name" value="Winged helix' DNA-binding domain"/>
    <property type="match status" value="1"/>
</dbReference>
<dbReference type="Gene3D" id="3.40.190.10">
    <property type="entry name" value="Periplasmic binding protein-like II"/>
    <property type="match status" value="2"/>
</dbReference>
<gene>
    <name evidence="7" type="ORF">RNA01_16320</name>
</gene>
<proteinExistence type="inferred from homology"/>
<dbReference type="InterPro" id="IPR037402">
    <property type="entry name" value="YidZ_PBP2"/>
</dbReference>
<comment type="caution">
    <text evidence="7">The sequence shown here is derived from an EMBL/GenBank/DDBJ whole genome shotgun (WGS) entry which is preliminary data.</text>
</comment>
<dbReference type="SUPFAM" id="SSF53850">
    <property type="entry name" value="Periplasmic binding protein-like II"/>
    <property type="match status" value="1"/>
</dbReference>
<dbReference type="InterPro" id="IPR005119">
    <property type="entry name" value="LysR_subst-bd"/>
</dbReference>
<evidence type="ECO:0000313" key="7">
    <source>
        <dbReference type="EMBL" id="GEO84700.1"/>
    </source>
</evidence>
<feature type="domain" description="HTH lysR-type" evidence="6">
    <location>
        <begin position="9"/>
        <end position="66"/>
    </location>
</feature>
<evidence type="ECO:0000256" key="4">
    <source>
        <dbReference type="ARBA" id="ARBA00023125"/>
    </source>
</evidence>
<dbReference type="InterPro" id="IPR000847">
    <property type="entry name" value="LysR_HTH_N"/>
</dbReference>
<dbReference type="Pfam" id="PF00126">
    <property type="entry name" value="HTH_1"/>
    <property type="match status" value="1"/>
</dbReference>
<comment type="similarity">
    <text evidence="1">Belongs to the LysR transcriptional regulatory family.</text>
</comment>
<dbReference type="PROSITE" id="PS50931">
    <property type="entry name" value="HTH_LYSR"/>
    <property type="match status" value="1"/>
</dbReference>
<dbReference type="InterPro" id="IPR050389">
    <property type="entry name" value="LysR-type_TF"/>
</dbReference>
<dbReference type="CDD" id="cd08417">
    <property type="entry name" value="PBP2_Nitroaromatics_like"/>
    <property type="match status" value="1"/>
</dbReference>
<accession>A0A512HH34</accession>
<evidence type="ECO:0000313" key="8">
    <source>
        <dbReference type="Proteomes" id="UP000321717"/>
    </source>
</evidence>
<dbReference type="PRINTS" id="PR00039">
    <property type="entry name" value="HTHLYSR"/>
</dbReference>
<dbReference type="GO" id="GO:0003700">
    <property type="term" value="F:DNA-binding transcription factor activity"/>
    <property type="evidence" value="ECO:0007669"/>
    <property type="project" value="InterPro"/>
</dbReference>
<dbReference type="PANTHER" id="PTHR30118">
    <property type="entry name" value="HTH-TYPE TRANSCRIPTIONAL REGULATOR LEUO-RELATED"/>
    <property type="match status" value="1"/>
</dbReference>